<evidence type="ECO:0000256" key="6">
    <source>
        <dbReference type="SAM" id="Coils"/>
    </source>
</evidence>
<evidence type="ECO:0000256" key="4">
    <source>
        <dbReference type="ARBA" id="ARBA00022884"/>
    </source>
</evidence>
<dbReference type="SUPFAM" id="SSF117130">
    <property type="entry name" value="CsrA-like"/>
    <property type="match status" value="1"/>
</dbReference>
<keyword evidence="3 5" id="KW-0810">Translation regulation</keyword>
<keyword evidence="2 5" id="KW-0678">Repressor</keyword>
<keyword evidence="5" id="KW-1005">Bacterial flagellum biogenesis</keyword>
<dbReference type="RefSeq" id="WP_197317487.1">
    <property type="nucleotide sequence ID" value="NZ_JADZSC010000002.1"/>
</dbReference>
<evidence type="ECO:0000256" key="5">
    <source>
        <dbReference type="HAMAP-Rule" id="MF_00167"/>
    </source>
</evidence>
<dbReference type="GO" id="GO:0048027">
    <property type="term" value="F:mRNA 5'-UTR binding"/>
    <property type="evidence" value="ECO:0007669"/>
    <property type="project" value="UniProtKB-UniRule"/>
</dbReference>
<organism evidence="7 8">
    <name type="scientific">Halobacillus yeomjeoni</name>
    <dbReference type="NCBI Taxonomy" id="311194"/>
    <lineage>
        <taxon>Bacteria</taxon>
        <taxon>Bacillati</taxon>
        <taxon>Bacillota</taxon>
        <taxon>Bacilli</taxon>
        <taxon>Bacillales</taxon>
        <taxon>Bacillaceae</taxon>
        <taxon>Halobacillus</taxon>
    </lineage>
</organism>
<dbReference type="Proteomes" id="UP000614490">
    <property type="component" value="Unassembled WGS sequence"/>
</dbReference>
<keyword evidence="1 5" id="KW-0963">Cytoplasm</keyword>
<dbReference type="NCBIfam" id="NF002469">
    <property type="entry name" value="PRK01712.1"/>
    <property type="match status" value="1"/>
</dbReference>
<dbReference type="Pfam" id="PF02599">
    <property type="entry name" value="CsrA"/>
    <property type="match status" value="1"/>
</dbReference>
<evidence type="ECO:0000313" key="8">
    <source>
        <dbReference type="Proteomes" id="UP000614490"/>
    </source>
</evidence>
<evidence type="ECO:0000313" key="7">
    <source>
        <dbReference type="EMBL" id="MBH0230883.1"/>
    </source>
</evidence>
<dbReference type="GO" id="GO:1902208">
    <property type="term" value="P:regulation of bacterial-type flagellum assembly"/>
    <property type="evidence" value="ECO:0007669"/>
    <property type="project" value="UniProtKB-UniRule"/>
</dbReference>
<dbReference type="PANTHER" id="PTHR34984">
    <property type="entry name" value="CARBON STORAGE REGULATOR"/>
    <property type="match status" value="1"/>
</dbReference>
<proteinExistence type="inferred from homology"/>
<gene>
    <name evidence="5 7" type="primary">csrA</name>
    <name evidence="7" type="ORF">H0267_11705</name>
</gene>
<dbReference type="InterPro" id="IPR003751">
    <property type="entry name" value="CsrA"/>
</dbReference>
<comment type="caution">
    <text evidence="7">The sequence shown here is derived from an EMBL/GenBank/DDBJ whole genome shotgun (WGS) entry which is preliminary data.</text>
</comment>
<comment type="function">
    <text evidence="5">A translational regulator that binds mRNA to regulate translation initiation and/or mRNA stability. Usually binds in the 5'-UTR at or near the Shine-Dalgarno sequence preventing ribosome-binding, thus repressing translation. Its main target seems to be the major flagellin gene, while its function is anatagonized by FliW.</text>
</comment>
<dbReference type="GO" id="GO:0006109">
    <property type="term" value="P:regulation of carbohydrate metabolic process"/>
    <property type="evidence" value="ECO:0007669"/>
    <property type="project" value="InterPro"/>
</dbReference>
<reference evidence="7 8" key="1">
    <citation type="journal article" date="2005" name="Int. J. Syst. Evol. Microbiol.">
        <title>Halobacillus yeomjeoni sp. nov., isolated from a marine solar saltern in Korea.</title>
        <authorList>
            <person name="Yoon J.H."/>
            <person name="Kang S.J."/>
            <person name="Lee C.H."/>
            <person name="Oh H.W."/>
            <person name="Oh T.K."/>
        </authorList>
    </citation>
    <scope>NUCLEOTIDE SEQUENCE [LARGE SCALE GENOMIC DNA]</scope>
    <source>
        <strain evidence="7 8">KCTC 3957</strain>
    </source>
</reference>
<dbReference type="GO" id="GO:0045947">
    <property type="term" value="P:negative regulation of translational initiation"/>
    <property type="evidence" value="ECO:0007669"/>
    <property type="project" value="UniProtKB-UniRule"/>
</dbReference>
<sequence>MLILNRKKDESIRIGDDIEIKVISVEGNQVRIGIDAPSDLEIHRQEIYLAIQEENKEAASLNNDLMNLLKNNSPKD</sequence>
<comment type="subcellular location">
    <subcellularLocation>
        <location evidence="5">Cytoplasm</location>
    </subcellularLocation>
</comment>
<dbReference type="PANTHER" id="PTHR34984:SF1">
    <property type="entry name" value="CARBON STORAGE REGULATOR"/>
    <property type="match status" value="1"/>
</dbReference>
<keyword evidence="6" id="KW-0175">Coiled coil</keyword>
<protein>
    <recommendedName>
        <fullName evidence="5">Translational regulator CsrA</fullName>
    </recommendedName>
</protein>
<evidence type="ECO:0000256" key="3">
    <source>
        <dbReference type="ARBA" id="ARBA00022845"/>
    </source>
</evidence>
<dbReference type="HAMAP" id="MF_00167">
    <property type="entry name" value="CsrA"/>
    <property type="match status" value="1"/>
</dbReference>
<evidence type="ECO:0000256" key="1">
    <source>
        <dbReference type="ARBA" id="ARBA00022490"/>
    </source>
</evidence>
<accession>A0A931HWT3</accession>
<dbReference type="Gene3D" id="2.60.40.4380">
    <property type="entry name" value="Translational regulator CsrA"/>
    <property type="match status" value="1"/>
</dbReference>
<dbReference type="InterPro" id="IPR036107">
    <property type="entry name" value="CsrA_sf"/>
</dbReference>
<dbReference type="NCBIfam" id="TIGR00202">
    <property type="entry name" value="csrA"/>
    <property type="match status" value="1"/>
</dbReference>
<evidence type="ECO:0000256" key="2">
    <source>
        <dbReference type="ARBA" id="ARBA00022491"/>
    </source>
</evidence>
<dbReference type="GO" id="GO:0006402">
    <property type="term" value="P:mRNA catabolic process"/>
    <property type="evidence" value="ECO:0007669"/>
    <property type="project" value="InterPro"/>
</dbReference>
<dbReference type="GO" id="GO:0005829">
    <property type="term" value="C:cytosol"/>
    <property type="evidence" value="ECO:0007669"/>
    <property type="project" value="TreeGrafter"/>
</dbReference>
<dbReference type="EMBL" id="JADZSC010000002">
    <property type="protein sequence ID" value="MBH0230883.1"/>
    <property type="molecule type" value="Genomic_DNA"/>
</dbReference>
<dbReference type="AlphaFoldDB" id="A0A931HWT3"/>
<dbReference type="GO" id="GO:0044781">
    <property type="term" value="P:bacterial-type flagellum organization"/>
    <property type="evidence" value="ECO:0007669"/>
    <property type="project" value="UniProtKB-KW"/>
</dbReference>
<comment type="similarity">
    <text evidence="5">Belongs to the CsrA/RsmA family.</text>
</comment>
<comment type="subunit">
    <text evidence="5">Homodimer; the beta-strands of each monomer intercalate to form a hydrophobic core, while the alpha-helices form wings that extend away from the core.</text>
</comment>
<keyword evidence="4 5" id="KW-0694">RNA-binding</keyword>
<feature type="coiled-coil region" evidence="6">
    <location>
        <begin position="44"/>
        <end position="71"/>
    </location>
</feature>
<keyword evidence="8" id="KW-1185">Reference proteome</keyword>
<dbReference type="FunFam" id="2.60.40.4380:FF:000002">
    <property type="entry name" value="Translational regulator CsrA"/>
    <property type="match status" value="1"/>
</dbReference>
<name>A0A931HWT3_9BACI</name>